<evidence type="ECO:0000313" key="2">
    <source>
        <dbReference type="EMBL" id="WPC22389.1"/>
    </source>
</evidence>
<evidence type="ECO:0000259" key="1">
    <source>
        <dbReference type="Pfam" id="PF08861"/>
    </source>
</evidence>
<dbReference type="Pfam" id="PF08861">
    <property type="entry name" value="DUF1828"/>
    <property type="match status" value="1"/>
</dbReference>
<reference evidence="3" key="1">
    <citation type="submission" date="2024-06" db="EMBL/GenBank/DDBJ databases">
        <authorList>
            <person name="Chang H.C."/>
            <person name="Mun S.Y."/>
        </authorList>
    </citation>
    <scope>NUCLEOTIDE SEQUENCE [LARGE SCALE GENOMIC DNA]</scope>
    <source>
        <strain evidence="3">KT1</strain>
    </source>
</reference>
<proteinExistence type="predicted"/>
<protein>
    <submittedName>
        <fullName evidence="2">DUF1828 domain-containing protein</fullName>
    </submittedName>
</protein>
<dbReference type="RefSeq" id="WP_100077800.1">
    <property type="nucleotide sequence ID" value="NZ_CP104778.1"/>
</dbReference>
<dbReference type="EMBL" id="CP104778">
    <property type="protein sequence ID" value="WPC22389.1"/>
    <property type="molecule type" value="Genomic_DNA"/>
</dbReference>
<keyword evidence="3" id="KW-1185">Reference proteome</keyword>
<gene>
    <name evidence="2" type="ORF">N6G96_04025</name>
</gene>
<sequence>MATDFNAENLKTEYFNWLDEQESFNDVGMASRPVVEIQTPFLDDLFDGIDLYVYAHADNQVLITDNGYTLDNLETNGITFDKRSKARNKILEDILDSFGIERESNSKKLFIISKRDEFPNAKQRLLQGILKIIDLNYTESRNVINLFADTVASTFTDSGILFNRSRAVVAPNGRSFVFDFMIPTKNNGDTLVRTFHSPQFTSAAKVYSWDASYINRYTANKPGKFIAVIDDEDVKADQINEFNEILNGEEQAKIQGISFSKMKEQIKQFANE</sequence>
<feature type="domain" description="DUF1828" evidence="1">
    <location>
        <begin position="39"/>
        <end position="132"/>
    </location>
</feature>
<dbReference type="Proteomes" id="UP001302696">
    <property type="component" value="Chromosome"/>
</dbReference>
<accession>A0ABZ0Q5Z1</accession>
<name>A0ABZ0Q5Z1_9LACO</name>
<organism evidence="2 3">
    <name type="scientific">Pediococcus inopinatus</name>
    <dbReference type="NCBI Taxonomy" id="114090"/>
    <lineage>
        <taxon>Bacteria</taxon>
        <taxon>Bacillati</taxon>
        <taxon>Bacillota</taxon>
        <taxon>Bacilli</taxon>
        <taxon>Lactobacillales</taxon>
        <taxon>Lactobacillaceae</taxon>
        <taxon>Pediococcus</taxon>
    </lineage>
</organism>
<dbReference type="InterPro" id="IPR014960">
    <property type="entry name" value="DUF1828"/>
</dbReference>
<evidence type="ECO:0000313" key="3">
    <source>
        <dbReference type="Proteomes" id="UP001302696"/>
    </source>
</evidence>